<evidence type="ECO:0000313" key="3">
    <source>
        <dbReference type="Proteomes" id="UP000024635"/>
    </source>
</evidence>
<feature type="transmembrane region" description="Helical" evidence="1">
    <location>
        <begin position="68"/>
        <end position="88"/>
    </location>
</feature>
<dbReference type="AlphaFoldDB" id="A0A016V5A2"/>
<keyword evidence="1" id="KW-0472">Membrane</keyword>
<evidence type="ECO:0000313" key="2">
    <source>
        <dbReference type="EMBL" id="EYC21908.1"/>
    </source>
</evidence>
<evidence type="ECO:0000256" key="1">
    <source>
        <dbReference type="SAM" id="Phobius"/>
    </source>
</evidence>
<dbReference type="Proteomes" id="UP000024635">
    <property type="component" value="Unassembled WGS sequence"/>
</dbReference>
<organism evidence="2 3">
    <name type="scientific">Ancylostoma ceylanicum</name>
    <dbReference type="NCBI Taxonomy" id="53326"/>
    <lineage>
        <taxon>Eukaryota</taxon>
        <taxon>Metazoa</taxon>
        <taxon>Ecdysozoa</taxon>
        <taxon>Nematoda</taxon>
        <taxon>Chromadorea</taxon>
        <taxon>Rhabditida</taxon>
        <taxon>Rhabditina</taxon>
        <taxon>Rhabditomorpha</taxon>
        <taxon>Strongyloidea</taxon>
        <taxon>Ancylostomatidae</taxon>
        <taxon>Ancylostomatinae</taxon>
        <taxon>Ancylostoma</taxon>
    </lineage>
</organism>
<keyword evidence="3" id="KW-1185">Reference proteome</keyword>
<gene>
    <name evidence="2" type="primary">Acey_s0018.g3599</name>
    <name evidence="2" type="ORF">Y032_0018g3599</name>
</gene>
<reference evidence="3" key="1">
    <citation type="journal article" date="2015" name="Nat. Genet.">
        <title>The genome and transcriptome of the zoonotic hookworm Ancylostoma ceylanicum identify infection-specific gene families.</title>
        <authorList>
            <person name="Schwarz E.M."/>
            <person name="Hu Y."/>
            <person name="Antoshechkin I."/>
            <person name="Miller M.M."/>
            <person name="Sternberg P.W."/>
            <person name="Aroian R.V."/>
        </authorList>
    </citation>
    <scope>NUCLEOTIDE SEQUENCE</scope>
    <source>
        <strain evidence="3">HY135</strain>
    </source>
</reference>
<keyword evidence="1" id="KW-1133">Transmembrane helix</keyword>
<accession>A0A016V5A2</accession>
<proteinExistence type="predicted"/>
<name>A0A016V5A2_9BILA</name>
<comment type="caution">
    <text evidence="2">The sequence shown here is derived from an EMBL/GenBank/DDBJ whole genome shotgun (WGS) entry which is preliminary data.</text>
</comment>
<sequence length="89" mass="10625">MNENEPIEIRIVEMIRIDYHVDRLERCQTELIAGALENVPTMKWRWSDGDNGKDAYRFPRPFDYHLSFVWGFLIHFIHVAIVGEIWGYS</sequence>
<dbReference type="EMBL" id="JARK01001354">
    <property type="protein sequence ID" value="EYC21908.1"/>
    <property type="molecule type" value="Genomic_DNA"/>
</dbReference>
<keyword evidence="1" id="KW-0812">Transmembrane</keyword>
<protein>
    <submittedName>
        <fullName evidence="2">Uncharacterized protein</fullName>
    </submittedName>
</protein>